<gene>
    <name evidence="4" type="ORF">L202_04773</name>
</gene>
<keyword evidence="2" id="KW-0539">Nucleus</keyword>
<evidence type="ECO:0000256" key="1">
    <source>
        <dbReference type="ARBA" id="ARBA00004123"/>
    </source>
</evidence>
<dbReference type="GO" id="GO:0046982">
    <property type="term" value="F:protein heterodimerization activity"/>
    <property type="evidence" value="ECO:0007669"/>
    <property type="project" value="InterPro"/>
</dbReference>
<keyword evidence="5" id="KW-1185">Reference proteome</keyword>
<feature type="domain" description="Transcription factor CBF/NF-Y/archaeal histone" evidence="3">
    <location>
        <begin position="11"/>
        <end position="75"/>
    </location>
</feature>
<dbReference type="CDD" id="cd22905">
    <property type="entry name" value="HFD_Dr1"/>
    <property type="match status" value="1"/>
</dbReference>
<dbReference type="GeneID" id="30156082"/>
<dbReference type="PANTHER" id="PTHR46138:SF1">
    <property type="entry name" value="PROTEIN DR1"/>
    <property type="match status" value="1"/>
</dbReference>
<dbReference type="GO" id="GO:0017025">
    <property type="term" value="F:TBP-class protein binding"/>
    <property type="evidence" value="ECO:0007669"/>
    <property type="project" value="TreeGrafter"/>
</dbReference>
<proteinExistence type="predicted"/>
<dbReference type="PANTHER" id="PTHR46138">
    <property type="entry name" value="PROTEIN DR1"/>
    <property type="match status" value="1"/>
</dbReference>
<dbReference type="Pfam" id="PF00808">
    <property type="entry name" value="CBFD_NFYB_HMF"/>
    <property type="match status" value="1"/>
</dbReference>
<dbReference type="AlphaFoldDB" id="A0A1E3HMP5"/>
<dbReference type="OrthoDB" id="601405at2759"/>
<dbReference type="FunFam" id="1.10.20.10:FF:000019">
    <property type="entry name" value="Negative cofactor 2 beta"/>
    <property type="match status" value="1"/>
</dbReference>
<evidence type="ECO:0000313" key="4">
    <source>
        <dbReference type="EMBL" id="ODN77609.1"/>
    </source>
</evidence>
<accession>A0A1E3HMP5</accession>
<dbReference type="GO" id="GO:0000122">
    <property type="term" value="P:negative regulation of transcription by RNA polymerase II"/>
    <property type="evidence" value="ECO:0007669"/>
    <property type="project" value="InterPro"/>
</dbReference>
<name>A0A1E3HMP5_9TREE</name>
<dbReference type="GO" id="GO:0051123">
    <property type="term" value="P:RNA polymerase II preinitiation complex assembly"/>
    <property type="evidence" value="ECO:0007669"/>
    <property type="project" value="TreeGrafter"/>
</dbReference>
<dbReference type="InterPro" id="IPR009072">
    <property type="entry name" value="Histone-fold"/>
</dbReference>
<evidence type="ECO:0000259" key="3">
    <source>
        <dbReference type="Pfam" id="PF00808"/>
    </source>
</evidence>
<dbReference type="GO" id="GO:0016251">
    <property type="term" value="F:RNA polymerase II general transcription initiation factor activity"/>
    <property type="evidence" value="ECO:0007669"/>
    <property type="project" value="TreeGrafter"/>
</dbReference>
<dbReference type="SUPFAM" id="SSF47113">
    <property type="entry name" value="Histone-fold"/>
    <property type="match status" value="1"/>
</dbReference>
<dbReference type="Gene3D" id="1.10.20.10">
    <property type="entry name" value="Histone, subunit A"/>
    <property type="match status" value="1"/>
</dbReference>
<reference evidence="4 5" key="1">
    <citation type="submission" date="2016-06" db="EMBL/GenBank/DDBJ databases">
        <title>Evolution of pathogenesis and genome organization in the Tremellales.</title>
        <authorList>
            <person name="Cuomo C."/>
            <person name="Litvintseva A."/>
            <person name="Heitman J."/>
            <person name="Chen Y."/>
            <person name="Sun S."/>
            <person name="Springer D."/>
            <person name="Dromer F."/>
            <person name="Young S."/>
            <person name="Zeng Q."/>
            <person name="Chapman S."/>
            <person name="Gujja S."/>
            <person name="Saif S."/>
            <person name="Birren B."/>
        </authorList>
    </citation>
    <scope>NUCLEOTIDE SEQUENCE [LARGE SCALE GENOMIC DNA]</scope>
    <source>
        <strain evidence="4 5">CBS 6039</strain>
    </source>
</reference>
<dbReference type="RefSeq" id="XP_018992845.1">
    <property type="nucleotide sequence ID" value="XM_019138902.1"/>
</dbReference>
<sequence>MPPKQNDDDVSLPKATVLKIIQELLPDEISASKEAKDVIFDCCTEWIKLISTQSNMVCEASSKKTISPEHVVEALKQLGFEDFVEQVEVSNADFKQAQKERVRSQPDTKGMTEEELLELQERLFASSHARFGGNGNAQ</sequence>
<organism evidence="4 5">
    <name type="scientific">Cryptococcus amylolentus CBS 6039</name>
    <dbReference type="NCBI Taxonomy" id="1295533"/>
    <lineage>
        <taxon>Eukaryota</taxon>
        <taxon>Fungi</taxon>
        <taxon>Dikarya</taxon>
        <taxon>Basidiomycota</taxon>
        <taxon>Agaricomycotina</taxon>
        <taxon>Tremellomycetes</taxon>
        <taxon>Tremellales</taxon>
        <taxon>Cryptococcaceae</taxon>
        <taxon>Cryptococcus</taxon>
    </lineage>
</organism>
<dbReference type="EMBL" id="AWGJ01000007">
    <property type="protein sequence ID" value="ODN77609.1"/>
    <property type="molecule type" value="Genomic_DNA"/>
</dbReference>
<dbReference type="GO" id="GO:0017054">
    <property type="term" value="C:negative cofactor 2 complex"/>
    <property type="evidence" value="ECO:0007669"/>
    <property type="project" value="InterPro"/>
</dbReference>
<protein>
    <recommendedName>
        <fullName evidence="3">Transcription factor CBF/NF-Y/archaeal histone domain-containing protein</fullName>
    </recommendedName>
</protein>
<evidence type="ECO:0000313" key="5">
    <source>
        <dbReference type="Proteomes" id="UP000094065"/>
    </source>
</evidence>
<dbReference type="STRING" id="1295533.A0A1E3HMP5"/>
<dbReference type="InterPro" id="IPR042225">
    <property type="entry name" value="Ncb2"/>
</dbReference>
<dbReference type="InterPro" id="IPR003958">
    <property type="entry name" value="CBFA_NFYB_domain"/>
</dbReference>
<comment type="caution">
    <text evidence="4">The sequence shown here is derived from an EMBL/GenBank/DDBJ whole genome shotgun (WGS) entry which is preliminary data.</text>
</comment>
<dbReference type="Proteomes" id="UP000094065">
    <property type="component" value="Unassembled WGS sequence"/>
</dbReference>
<comment type="subcellular location">
    <subcellularLocation>
        <location evidence="1">Nucleus</location>
    </subcellularLocation>
</comment>
<evidence type="ECO:0000256" key="2">
    <source>
        <dbReference type="ARBA" id="ARBA00023242"/>
    </source>
</evidence>